<dbReference type="InterPro" id="IPR032710">
    <property type="entry name" value="NTF2-like_dom_sf"/>
</dbReference>
<evidence type="ECO:0000256" key="10">
    <source>
        <dbReference type="ARBA" id="ARBA00069694"/>
    </source>
</evidence>
<dbReference type="SUPFAM" id="SSF46934">
    <property type="entry name" value="UBA-like"/>
    <property type="match status" value="1"/>
</dbReference>
<reference evidence="14" key="1">
    <citation type="journal article" date="2020" name="Stud. Mycol.">
        <title>101 Dothideomycetes genomes: a test case for predicting lifestyles and emergence of pathogens.</title>
        <authorList>
            <person name="Haridas S."/>
            <person name="Albert R."/>
            <person name="Binder M."/>
            <person name="Bloem J."/>
            <person name="Labutti K."/>
            <person name="Salamov A."/>
            <person name="Andreopoulos B."/>
            <person name="Baker S."/>
            <person name="Barry K."/>
            <person name="Bills G."/>
            <person name="Bluhm B."/>
            <person name="Cannon C."/>
            <person name="Castanera R."/>
            <person name="Culley D."/>
            <person name="Daum C."/>
            <person name="Ezra D."/>
            <person name="Gonzalez J."/>
            <person name="Henrissat B."/>
            <person name="Kuo A."/>
            <person name="Liang C."/>
            <person name="Lipzen A."/>
            <person name="Lutzoni F."/>
            <person name="Magnuson J."/>
            <person name="Mondo S."/>
            <person name="Nolan M."/>
            <person name="Ohm R."/>
            <person name="Pangilinan J."/>
            <person name="Park H.-J."/>
            <person name="Ramirez L."/>
            <person name="Alfaro M."/>
            <person name="Sun H."/>
            <person name="Tritt A."/>
            <person name="Yoshinaga Y."/>
            <person name="Zwiers L.-H."/>
            <person name="Turgeon B."/>
            <person name="Goodwin S."/>
            <person name="Spatafora J."/>
            <person name="Crous P."/>
            <person name="Grigoriev I."/>
        </authorList>
    </citation>
    <scope>NUCLEOTIDE SEQUENCE</scope>
    <source>
        <strain evidence="14">CBS 101060</strain>
    </source>
</reference>
<feature type="domain" description="TAP-C" evidence="13">
    <location>
        <begin position="604"/>
        <end position="657"/>
    </location>
</feature>
<dbReference type="FunFam" id="3.80.10.10:FF:000296">
    <property type="entry name" value="mRNA export factor MEX67"/>
    <property type="match status" value="1"/>
</dbReference>
<accession>A0A9P4VKA8</accession>
<evidence type="ECO:0000256" key="8">
    <source>
        <dbReference type="ARBA" id="ARBA00023242"/>
    </source>
</evidence>
<keyword evidence="15" id="KW-1185">Reference proteome</keyword>
<keyword evidence="3" id="KW-0813">Transport</keyword>
<keyword evidence="4" id="KW-0963">Cytoplasm</keyword>
<keyword evidence="5" id="KW-0433">Leucine-rich repeat</keyword>
<evidence type="ECO:0000259" key="12">
    <source>
        <dbReference type="PROSITE" id="PS50177"/>
    </source>
</evidence>
<evidence type="ECO:0000256" key="11">
    <source>
        <dbReference type="SAM" id="MobiDB-lite"/>
    </source>
</evidence>
<dbReference type="PANTHER" id="PTHR10662">
    <property type="entry name" value="NUCLEAR RNA EXPORT FACTOR"/>
    <property type="match status" value="1"/>
</dbReference>
<dbReference type="GO" id="GO:0003723">
    <property type="term" value="F:RNA binding"/>
    <property type="evidence" value="ECO:0007669"/>
    <property type="project" value="TreeGrafter"/>
</dbReference>
<dbReference type="AlphaFoldDB" id="A0A9P4VKA8"/>
<keyword evidence="8" id="KW-0539">Nucleus</keyword>
<feature type="compositionally biased region" description="Basic residues" evidence="11">
    <location>
        <begin position="45"/>
        <end position="58"/>
    </location>
</feature>
<evidence type="ECO:0000256" key="5">
    <source>
        <dbReference type="ARBA" id="ARBA00022614"/>
    </source>
</evidence>
<dbReference type="PROSITE" id="PS51450">
    <property type="entry name" value="LRR"/>
    <property type="match status" value="1"/>
</dbReference>
<dbReference type="PROSITE" id="PS51281">
    <property type="entry name" value="TAP_C"/>
    <property type="match status" value="1"/>
</dbReference>
<evidence type="ECO:0000256" key="3">
    <source>
        <dbReference type="ARBA" id="ARBA00022448"/>
    </source>
</evidence>
<evidence type="ECO:0000256" key="9">
    <source>
        <dbReference type="ARBA" id="ARBA00055253"/>
    </source>
</evidence>
<dbReference type="InterPro" id="IPR032675">
    <property type="entry name" value="LRR_dom_sf"/>
</dbReference>
<dbReference type="CDD" id="cd14342">
    <property type="entry name" value="UBA_TAP-C"/>
    <property type="match status" value="1"/>
</dbReference>
<protein>
    <recommendedName>
        <fullName evidence="10">mRNA export factor MEX67</fullName>
    </recommendedName>
</protein>
<feature type="region of interest" description="Disordered" evidence="11">
    <location>
        <begin position="1"/>
        <end position="65"/>
    </location>
</feature>
<name>A0A9P4VKA8_9PEZI</name>
<comment type="similarity">
    <text evidence="2">Belongs to the NXF family.</text>
</comment>
<dbReference type="PROSITE" id="PS50177">
    <property type="entry name" value="NTF2_DOMAIN"/>
    <property type="match status" value="1"/>
</dbReference>
<proteinExistence type="inferred from homology"/>
<organism evidence="14 15">
    <name type="scientific">Patellaria atrata CBS 101060</name>
    <dbReference type="NCBI Taxonomy" id="1346257"/>
    <lineage>
        <taxon>Eukaryota</taxon>
        <taxon>Fungi</taxon>
        <taxon>Dikarya</taxon>
        <taxon>Ascomycota</taxon>
        <taxon>Pezizomycotina</taxon>
        <taxon>Dothideomycetes</taxon>
        <taxon>Dothideomycetes incertae sedis</taxon>
        <taxon>Patellariales</taxon>
        <taxon>Patellariaceae</taxon>
        <taxon>Patellaria</taxon>
    </lineage>
</organism>
<keyword evidence="6" id="KW-0677">Repeat</keyword>
<dbReference type="Pfam" id="PF22602">
    <property type="entry name" value="NXF_NTF2"/>
    <property type="match status" value="1"/>
</dbReference>
<dbReference type="Gene3D" id="3.10.450.50">
    <property type="match status" value="1"/>
</dbReference>
<evidence type="ECO:0000259" key="13">
    <source>
        <dbReference type="PROSITE" id="PS51281"/>
    </source>
</evidence>
<feature type="compositionally biased region" description="Basic and acidic residues" evidence="11">
    <location>
        <begin position="1"/>
        <end position="16"/>
    </location>
</feature>
<dbReference type="Gene3D" id="3.80.10.10">
    <property type="entry name" value="Ribonuclease Inhibitor"/>
    <property type="match status" value="1"/>
</dbReference>
<dbReference type="FunFam" id="3.10.450.50:FF:000013">
    <property type="entry name" value="mRNA export factor mex67"/>
    <property type="match status" value="1"/>
</dbReference>
<dbReference type="EMBL" id="MU006104">
    <property type="protein sequence ID" value="KAF2836171.1"/>
    <property type="molecule type" value="Genomic_DNA"/>
</dbReference>
<feature type="compositionally biased region" description="Polar residues" evidence="11">
    <location>
        <begin position="17"/>
        <end position="30"/>
    </location>
</feature>
<dbReference type="OrthoDB" id="25872at2759"/>
<evidence type="ECO:0000313" key="15">
    <source>
        <dbReference type="Proteomes" id="UP000799429"/>
    </source>
</evidence>
<dbReference type="GO" id="GO:0005634">
    <property type="term" value="C:nucleus"/>
    <property type="evidence" value="ECO:0007669"/>
    <property type="project" value="UniProtKB-SubCell"/>
</dbReference>
<comment type="function">
    <text evidence="9">Involved in the export of mRNA from the nucleus to the cytoplasm.</text>
</comment>
<dbReference type="GO" id="GO:0016973">
    <property type="term" value="P:poly(A)+ mRNA export from nucleus"/>
    <property type="evidence" value="ECO:0007669"/>
    <property type="project" value="TreeGrafter"/>
</dbReference>
<dbReference type="PANTHER" id="PTHR10662:SF22">
    <property type="entry name" value="NUCLEAR RNA EXPORT FACTOR 1"/>
    <property type="match status" value="1"/>
</dbReference>
<evidence type="ECO:0000256" key="2">
    <source>
        <dbReference type="ARBA" id="ARBA00009285"/>
    </source>
</evidence>
<evidence type="ECO:0000256" key="7">
    <source>
        <dbReference type="ARBA" id="ARBA00022816"/>
    </source>
</evidence>
<evidence type="ECO:0000313" key="14">
    <source>
        <dbReference type="EMBL" id="KAF2836171.1"/>
    </source>
</evidence>
<dbReference type="InterPro" id="IPR009060">
    <property type="entry name" value="UBA-like_sf"/>
</dbReference>
<gene>
    <name evidence="14" type="ORF">M501DRAFT_987354</name>
</gene>
<dbReference type="Pfam" id="PF03943">
    <property type="entry name" value="TAP_C"/>
    <property type="match status" value="1"/>
</dbReference>
<evidence type="ECO:0000256" key="1">
    <source>
        <dbReference type="ARBA" id="ARBA00004123"/>
    </source>
</evidence>
<sequence length="662" mass="73384">MSSRTETKNRGGRDPHQQPQRSGVNKNRTNLRVDRDGDLVMGAPKAKRGGISKNKNRGGARDQPERMRIDKPGMAAAIAKHIAQNNTQGSRSSTPVSFSTQRKDIKVTGWKKSKASSNADGGISSLIAFLEKRMGIQMSKRVTAGSSTAQHVVKITDYRVDGDAVVINLPAADASALLRLNGYQFAAANIKVEQLRDRSGSPQNKSTSQTTEELKTILTNLLTRRYNAEQKLLDLSALGQDTELNALGMFDSPTTQAKLFPALMKVCDEQFKTAQEKQETILGVSIANNELTSVQIVASLAPTLPQLKNLDISNNKFANLSAIQAWKHKFRHLDHIVTTGNPFEQMPEHQTELLKWYPTLRFLNGVQVRSDEEALHGSKGAKHYGKPILGPLFQDENQIAENFIKTFFQAYDQDRAWLVNNYYDATSTFSLAVNTHAKRDPSQQETMQPQEWDQYIKKSRNLKHLNHLQARIKRSFTGQVDILNVLTSLPLTQHPNLLTNGSKWSVECVAQPGVPDPTGQSPTGVGGFLITIHGEFNELDRETKEVQKHRSFDRTFILGPGGATGVRVVSDLLTVRAYGGYEAWVPTEPTVPTMPVAPAAPNAAEQDMIIMEFCKASGMKYEFSKQCLDENFWNVPQAMEQFLAVKDTLPAGAFIQTEEVIG</sequence>
<feature type="domain" description="NTF2" evidence="12">
    <location>
        <begin position="399"/>
        <end position="575"/>
    </location>
</feature>
<dbReference type="InterPro" id="IPR001611">
    <property type="entry name" value="Leu-rich_rpt"/>
</dbReference>
<dbReference type="InterPro" id="IPR030217">
    <property type="entry name" value="NXF_fam"/>
</dbReference>
<dbReference type="SUPFAM" id="SSF54427">
    <property type="entry name" value="NTF2-like"/>
    <property type="match status" value="1"/>
</dbReference>
<comment type="subcellular location">
    <subcellularLocation>
        <location evidence="1">Nucleus</location>
    </subcellularLocation>
</comment>
<comment type="caution">
    <text evidence="14">The sequence shown here is derived from an EMBL/GenBank/DDBJ whole genome shotgun (WGS) entry which is preliminary data.</text>
</comment>
<evidence type="ECO:0000256" key="6">
    <source>
        <dbReference type="ARBA" id="ARBA00022737"/>
    </source>
</evidence>
<dbReference type="Gene3D" id="1.10.8.10">
    <property type="entry name" value="DNA helicase RuvA subunit, C-terminal domain"/>
    <property type="match status" value="1"/>
</dbReference>
<dbReference type="SMART" id="SM00804">
    <property type="entry name" value="TAP_C"/>
    <property type="match status" value="1"/>
</dbReference>
<dbReference type="InterPro" id="IPR018222">
    <property type="entry name" value="Nuclear_transport_factor_2_euk"/>
</dbReference>
<dbReference type="InterPro" id="IPR005637">
    <property type="entry name" value="TAP_C_dom"/>
</dbReference>
<evidence type="ECO:0000256" key="4">
    <source>
        <dbReference type="ARBA" id="ARBA00022490"/>
    </source>
</evidence>
<dbReference type="Proteomes" id="UP000799429">
    <property type="component" value="Unassembled WGS sequence"/>
</dbReference>
<keyword evidence="7" id="KW-0509">mRNA transport</keyword>
<dbReference type="InterPro" id="IPR002075">
    <property type="entry name" value="NTF2_dom"/>
</dbReference>
<dbReference type="SUPFAM" id="SSF52058">
    <property type="entry name" value="L domain-like"/>
    <property type="match status" value="1"/>
</dbReference>